<protein>
    <submittedName>
        <fullName evidence="7">GT2 family glycosyltransferase</fullName>
    </submittedName>
</protein>
<gene>
    <name evidence="7" type="ORF">C8N44_1019</name>
</gene>
<keyword evidence="2" id="KW-0328">Glycosyltransferase</keyword>
<feature type="region of interest" description="Disordered" evidence="4">
    <location>
        <begin position="299"/>
        <end position="324"/>
    </location>
</feature>
<feature type="domain" description="Galactosyltransferase C-terminal" evidence="6">
    <location>
        <begin position="156"/>
        <end position="216"/>
    </location>
</feature>
<dbReference type="SUPFAM" id="SSF53448">
    <property type="entry name" value="Nucleotide-diphospho-sugar transferases"/>
    <property type="match status" value="1"/>
</dbReference>
<dbReference type="EMBL" id="QBKN01000001">
    <property type="protein sequence ID" value="PTX52721.1"/>
    <property type="molecule type" value="Genomic_DNA"/>
</dbReference>
<evidence type="ECO:0000256" key="1">
    <source>
        <dbReference type="ARBA" id="ARBA00006739"/>
    </source>
</evidence>
<comment type="similarity">
    <text evidence="1">Belongs to the glycosyltransferase 2 family.</text>
</comment>
<dbReference type="InterPro" id="IPR027791">
    <property type="entry name" value="Galactosyl_T_C"/>
</dbReference>
<dbReference type="InterPro" id="IPR001173">
    <property type="entry name" value="Glyco_trans_2-like"/>
</dbReference>
<evidence type="ECO:0000256" key="4">
    <source>
        <dbReference type="SAM" id="MobiDB-lite"/>
    </source>
</evidence>
<feature type="domain" description="Glycosyltransferase 2-like" evidence="5">
    <location>
        <begin position="66"/>
        <end position="124"/>
    </location>
</feature>
<dbReference type="GO" id="GO:0016757">
    <property type="term" value="F:glycosyltransferase activity"/>
    <property type="evidence" value="ECO:0007669"/>
    <property type="project" value="UniProtKB-KW"/>
</dbReference>
<dbReference type="Pfam" id="PF02709">
    <property type="entry name" value="Glyco_transf_7C"/>
    <property type="match status" value="1"/>
</dbReference>
<sequence length="324" mass="36190">MPEVSALTIAAGREAHLHNVILGFEAQTSRPAELVIGVMQETCYDDLPETSFPVRQVLVTRPDGELPLAAARNAVASMAWGEVLAFVDVDCIPHPDFIADVARAVTPGGGLVMGEVVYLPQGTTDHGIDYALFDRVGARHSDRQAPPEEGLRRCEDYRCFWSLNFAIHREDWAASGGFDEGYYGYGGEDTDFGRVLEARDIGIWWMKGARVYHQFHDHCMPPVHHVASIIRNADHFASRWGERTMGHWLHAMRVMGLIEQRGGELHVLRDPTEADFALCRQTADMPYANTRRVLDKLQQSEKVGPERVAEVDRQQGDMARVAAE</sequence>
<dbReference type="RefSeq" id="WP_107974116.1">
    <property type="nucleotide sequence ID" value="NZ_BMEZ01000001.1"/>
</dbReference>
<keyword evidence="8" id="KW-1185">Reference proteome</keyword>
<evidence type="ECO:0000259" key="6">
    <source>
        <dbReference type="Pfam" id="PF02709"/>
    </source>
</evidence>
<feature type="compositionally biased region" description="Basic and acidic residues" evidence="4">
    <location>
        <begin position="299"/>
        <end position="315"/>
    </location>
</feature>
<reference evidence="7 8" key="1">
    <citation type="submission" date="2018-04" db="EMBL/GenBank/DDBJ databases">
        <title>Genomic Encyclopedia of Archaeal and Bacterial Type Strains, Phase II (KMG-II): from individual species to whole genera.</title>
        <authorList>
            <person name="Goeker M."/>
        </authorList>
    </citation>
    <scope>NUCLEOTIDE SEQUENCE [LARGE SCALE GENOMIC DNA]</scope>
    <source>
        <strain evidence="7 8">DSM 29329</strain>
    </source>
</reference>
<dbReference type="Pfam" id="PF00535">
    <property type="entry name" value="Glycos_transf_2"/>
    <property type="match status" value="1"/>
</dbReference>
<organism evidence="7 8">
    <name type="scientific">Allosediminivita pacifica</name>
    <dbReference type="NCBI Taxonomy" id="1267769"/>
    <lineage>
        <taxon>Bacteria</taxon>
        <taxon>Pseudomonadati</taxon>
        <taxon>Pseudomonadota</taxon>
        <taxon>Alphaproteobacteria</taxon>
        <taxon>Rhodobacterales</taxon>
        <taxon>Paracoccaceae</taxon>
        <taxon>Allosediminivita</taxon>
    </lineage>
</organism>
<dbReference type="AlphaFoldDB" id="A0A2T6B9F8"/>
<dbReference type="Proteomes" id="UP000244069">
    <property type="component" value="Unassembled WGS sequence"/>
</dbReference>
<evidence type="ECO:0000313" key="8">
    <source>
        <dbReference type="Proteomes" id="UP000244069"/>
    </source>
</evidence>
<evidence type="ECO:0000313" key="7">
    <source>
        <dbReference type="EMBL" id="PTX52721.1"/>
    </source>
</evidence>
<evidence type="ECO:0000256" key="2">
    <source>
        <dbReference type="ARBA" id="ARBA00022676"/>
    </source>
</evidence>
<proteinExistence type="inferred from homology"/>
<dbReference type="Gene3D" id="3.90.550.10">
    <property type="entry name" value="Spore Coat Polysaccharide Biosynthesis Protein SpsA, Chain A"/>
    <property type="match status" value="1"/>
</dbReference>
<name>A0A2T6B9F8_9RHOB</name>
<keyword evidence="3 7" id="KW-0808">Transferase</keyword>
<accession>A0A2T6B9F8</accession>
<evidence type="ECO:0000256" key="3">
    <source>
        <dbReference type="ARBA" id="ARBA00022679"/>
    </source>
</evidence>
<dbReference type="InterPro" id="IPR029044">
    <property type="entry name" value="Nucleotide-diphossugar_trans"/>
</dbReference>
<dbReference type="OrthoDB" id="6653642at2"/>
<comment type="caution">
    <text evidence="7">The sequence shown here is derived from an EMBL/GenBank/DDBJ whole genome shotgun (WGS) entry which is preliminary data.</text>
</comment>
<dbReference type="PANTHER" id="PTHR43179:SF12">
    <property type="entry name" value="GALACTOFURANOSYLTRANSFERASE GLFT2"/>
    <property type="match status" value="1"/>
</dbReference>
<evidence type="ECO:0000259" key="5">
    <source>
        <dbReference type="Pfam" id="PF00535"/>
    </source>
</evidence>
<dbReference type="PANTHER" id="PTHR43179">
    <property type="entry name" value="RHAMNOSYLTRANSFERASE WBBL"/>
    <property type="match status" value="1"/>
</dbReference>